<proteinExistence type="predicted"/>
<dbReference type="EMBL" id="WTPW01002882">
    <property type="protein sequence ID" value="KAF0361711.1"/>
    <property type="molecule type" value="Genomic_DNA"/>
</dbReference>
<dbReference type="OrthoDB" id="205198at2759"/>
<dbReference type="Gene3D" id="1.10.10.1210">
    <property type="entry name" value="MAGE homology domain, winged helix WH2 motif"/>
    <property type="match status" value="1"/>
</dbReference>
<dbReference type="InterPro" id="IPR041899">
    <property type="entry name" value="MAGE_WH2"/>
</dbReference>
<gene>
    <name evidence="1" type="ORF">F8M41_014145</name>
</gene>
<organism evidence="1 2">
    <name type="scientific">Gigaspora margarita</name>
    <dbReference type="NCBI Taxonomy" id="4874"/>
    <lineage>
        <taxon>Eukaryota</taxon>
        <taxon>Fungi</taxon>
        <taxon>Fungi incertae sedis</taxon>
        <taxon>Mucoromycota</taxon>
        <taxon>Glomeromycotina</taxon>
        <taxon>Glomeromycetes</taxon>
        <taxon>Diversisporales</taxon>
        <taxon>Gigasporaceae</taxon>
        <taxon>Gigaspora</taxon>
    </lineage>
</organism>
<dbReference type="SMART" id="SM01373">
    <property type="entry name" value="MAGE"/>
    <property type="match status" value="1"/>
</dbReference>
<dbReference type="PROSITE" id="PS50838">
    <property type="entry name" value="MAGE"/>
    <property type="match status" value="1"/>
</dbReference>
<evidence type="ECO:0000313" key="2">
    <source>
        <dbReference type="Proteomes" id="UP000439903"/>
    </source>
</evidence>
<dbReference type="Gene3D" id="1.10.10.1200">
    <property type="entry name" value="MAGE homology domain, winged helix WH1 motif"/>
    <property type="match status" value="1"/>
</dbReference>
<protein>
    <submittedName>
        <fullName evidence="1">MAGE-domain-containing protein</fullName>
    </submittedName>
</protein>
<evidence type="ECO:0000313" key="1">
    <source>
        <dbReference type="EMBL" id="KAF0361711.1"/>
    </source>
</evidence>
<dbReference type="InterPro" id="IPR037445">
    <property type="entry name" value="MAGE"/>
</dbReference>
<dbReference type="Pfam" id="PF01454">
    <property type="entry name" value="MAGE"/>
    <property type="match status" value="1"/>
</dbReference>
<dbReference type="PANTHER" id="PTHR11736">
    <property type="entry name" value="MELANOMA-ASSOCIATED ANTIGEN MAGE ANTIGEN"/>
    <property type="match status" value="1"/>
</dbReference>
<keyword evidence="2" id="KW-1185">Reference proteome</keyword>
<dbReference type="PANTHER" id="PTHR11736:SF14">
    <property type="entry name" value="NSE3 HOMOLOG, SMC5-SMC6 COMPLEX COMPONENT"/>
    <property type="match status" value="1"/>
</dbReference>
<reference evidence="1 2" key="1">
    <citation type="journal article" date="2019" name="Environ. Microbiol.">
        <title>At the nexus of three kingdoms: the genome of the mycorrhizal fungus Gigaspora margarita provides insights into plant, endobacterial and fungal interactions.</title>
        <authorList>
            <person name="Venice F."/>
            <person name="Ghignone S."/>
            <person name="Salvioli di Fossalunga A."/>
            <person name="Amselem J."/>
            <person name="Novero M."/>
            <person name="Xianan X."/>
            <person name="Sedzielewska Toro K."/>
            <person name="Morin E."/>
            <person name="Lipzen A."/>
            <person name="Grigoriev I.V."/>
            <person name="Henrissat B."/>
            <person name="Martin F.M."/>
            <person name="Bonfante P."/>
        </authorList>
    </citation>
    <scope>NUCLEOTIDE SEQUENCE [LARGE SCALE GENOMIC DNA]</scope>
    <source>
        <strain evidence="1 2">BEG34</strain>
    </source>
</reference>
<accession>A0A8H4A0W3</accession>
<sequence length="268" mass="30228">MVNSEDSSNEGSGQVLSNAEKAAQKLSTEELERKVKDVVRLALSSELRKIPLKRDEITRKVLHEHSRAFTVVMSKARERLRDIFGMDLVELPAKEKKAVTSSGTTRRGGANKDKSSSASKSYALQNILPQKLRETGLIQWDRNEEQEIMGLLTVILSLIHVNGRVLSDDQLRHYFRTLYLDNNPKFELEKLLANFVKQGYLDKQKSGFADSSSQAPEKDHVEYRWGPRAKVEMPETNLCDFIKSVYGGDAPPDIVKQIERASGIAIEN</sequence>
<dbReference type="Proteomes" id="UP000439903">
    <property type="component" value="Unassembled WGS sequence"/>
</dbReference>
<comment type="caution">
    <text evidence="1">The sequence shown here is derived from an EMBL/GenBank/DDBJ whole genome shotgun (WGS) entry which is preliminary data.</text>
</comment>
<dbReference type="InterPro" id="IPR041898">
    <property type="entry name" value="MAGE_WH1"/>
</dbReference>
<dbReference type="InterPro" id="IPR002190">
    <property type="entry name" value="MHD_dom"/>
</dbReference>
<dbReference type="AlphaFoldDB" id="A0A8H4A0W3"/>
<dbReference type="GO" id="GO:0005634">
    <property type="term" value="C:nucleus"/>
    <property type="evidence" value="ECO:0007669"/>
    <property type="project" value="TreeGrafter"/>
</dbReference>
<name>A0A8H4A0W3_GIGMA</name>